<dbReference type="Proteomes" id="UP001150259">
    <property type="component" value="Unassembled WGS sequence"/>
</dbReference>
<dbReference type="InterPro" id="IPR049804">
    <property type="entry name" value="Choice_anch_L"/>
</dbReference>
<dbReference type="RefSeq" id="WP_272462700.1">
    <property type="nucleotide sequence ID" value="NZ_JAPFQL010000054.1"/>
</dbReference>
<sequence>MRISRNRPALIGLSALILAGTATSASAVTGTVDGNTLTAAQIAQTLVGPGVVISNVTATGDATARGTFSGGATSVGFDTGVALSSGNIADTAGPTNDSTGTTTAFYAAGDADLSTLSGFNTFDASVLEFDFTPNADTVYFRYVFGSEEYNEYVNTQFNDVFAFFVNGTNCAVVPDPAVPGGTLPVTINSVNNGTNASLYKDNTASPNPYATELDGLTIPLTCMAPVNTGVPNHMKLAIADSSDYILDSGVFLEQGSLSTTPPSGIGKVTGGGEVSIAGGRASLGTTVIKDEQGLRGNLQVNDHTTGDRFHGYAVDSLSVVDNTATWSGTGRLNGVDGYTFEVSVVDNRNGNTAKKGPADTISIVIKDGGGLTVWSLTEGSLKKGNITVHKG</sequence>
<protein>
    <submittedName>
        <fullName evidence="2">Choice-of-anchor L domain-containing protein</fullName>
    </submittedName>
</protein>
<feature type="signal peptide" evidence="1">
    <location>
        <begin position="1"/>
        <end position="27"/>
    </location>
</feature>
<evidence type="ECO:0000256" key="1">
    <source>
        <dbReference type="SAM" id="SignalP"/>
    </source>
</evidence>
<organism evidence="2 3">
    <name type="scientific">Intrasporangium calvum</name>
    <dbReference type="NCBI Taxonomy" id="53358"/>
    <lineage>
        <taxon>Bacteria</taxon>
        <taxon>Bacillati</taxon>
        <taxon>Actinomycetota</taxon>
        <taxon>Actinomycetes</taxon>
        <taxon>Micrococcales</taxon>
        <taxon>Intrasporangiaceae</taxon>
        <taxon>Intrasporangium</taxon>
    </lineage>
</organism>
<evidence type="ECO:0000313" key="3">
    <source>
        <dbReference type="Proteomes" id="UP001150259"/>
    </source>
</evidence>
<dbReference type="NCBIfam" id="NF038133">
    <property type="entry name" value="choice_anch_L"/>
    <property type="match status" value="1"/>
</dbReference>
<accession>A0ABT5GJF3</accession>
<gene>
    <name evidence="2" type="ORF">OO014_12735</name>
</gene>
<name>A0ABT5GJF3_9MICO</name>
<feature type="chain" id="PRO_5047057890" evidence="1">
    <location>
        <begin position="28"/>
        <end position="391"/>
    </location>
</feature>
<keyword evidence="1" id="KW-0732">Signal</keyword>
<reference evidence="2 3" key="1">
    <citation type="submission" date="2022-11" db="EMBL/GenBank/DDBJ databases">
        <title>Anaerobic phenanthrene biodegradation by a DNRA strain PheN6.</title>
        <authorList>
            <person name="Zhang Z."/>
        </authorList>
    </citation>
    <scope>NUCLEOTIDE SEQUENCE [LARGE SCALE GENOMIC DNA]</scope>
    <source>
        <strain evidence="2 3">PheN6</strain>
    </source>
</reference>
<evidence type="ECO:0000313" key="2">
    <source>
        <dbReference type="EMBL" id="MDC5698126.1"/>
    </source>
</evidence>
<proteinExistence type="predicted"/>
<keyword evidence="3" id="KW-1185">Reference proteome</keyword>
<dbReference type="EMBL" id="JAPFQL010000054">
    <property type="protein sequence ID" value="MDC5698126.1"/>
    <property type="molecule type" value="Genomic_DNA"/>
</dbReference>
<comment type="caution">
    <text evidence="2">The sequence shown here is derived from an EMBL/GenBank/DDBJ whole genome shotgun (WGS) entry which is preliminary data.</text>
</comment>
<dbReference type="NCBIfam" id="NF041523">
    <property type="entry name" value="post_COAP_1"/>
    <property type="match status" value="1"/>
</dbReference>